<evidence type="ECO:0000256" key="1">
    <source>
        <dbReference type="SAM" id="MobiDB-lite"/>
    </source>
</evidence>
<protein>
    <submittedName>
        <fullName evidence="2">Uncharacterized protein</fullName>
    </submittedName>
</protein>
<evidence type="ECO:0000313" key="2">
    <source>
        <dbReference type="EMBL" id="CAD8042846.1"/>
    </source>
</evidence>
<evidence type="ECO:0000313" key="3">
    <source>
        <dbReference type="Proteomes" id="UP000688137"/>
    </source>
</evidence>
<keyword evidence="3" id="KW-1185">Reference proteome</keyword>
<dbReference type="AlphaFoldDB" id="A0A8S1JRJ2"/>
<reference evidence="2" key="1">
    <citation type="submission" date="2021-01" db="EMBL/GenBank/DDBJ databases">
        <authorList>
            <consortium name="Genoscope - CEA"/>
            <person name="William W."/>
        </authorList>
    </citation>
    <scope>NUCLEOTIDE SEQUENCE</scope>
</reference>
<feature type="region of interest" description="Disordered" evidence="1">
    <location>
        <begin position="364"/>
        <end position="388"/>
    </location>
</feature>
<dbReference type="EMBL" id="CAJJDM010000001">
    <property type="protein sequence ID" value="CAD8042846.1"/>
    <property type="molecule type" value="Genomic_DNA"/>
</dbReference>
<proteinExistence type="predicted"/>
<name>A0A8S1JRJ2_PARPR</name>
<comment type="caution">
    <text evidence="2">The sequence shown here is derived from an EMBL/GenBank/DDBJ whole genome shotgun (WGS) entry which is preliminary data.</text>
</comment>
<gene>
    <name evidence="2" type="ORF">PPRIM_AZ9-3.1.T0040061</name>
</gene>
<dbReference type="Proteomes" id="UP000688137">
    <property type="component" value="Unassembled WGS sequence"/>
</dbReference>
<dbReference type="OMA" id="RWKTGLK"/>
<accession>A0A8S1JRJ2</accession>
<organism evidence="2 3">
    <name type="scientific">Paramecium primaurelia</name>
    <dbReference type="NCBI Taxonomy" id="5886"/>
    <lineage>
        <taxon>Eukaryota</taxon>
        <taxon>Sar</taxon>
        <taxon>Alveolata</taxon>
        <taxon>Ciliophora</taxon>
        <taxon>Intramacronucleata</taxon>
        <taxon>Oligohymenophorea</taxon>
        <taxon>Peniculida</taxon>
        <taxon>Parameciidae</taxon>
        <taxon>Paramecium</taxon>
    </lineage>
</organism>
<sequence>MQSIQSNSNSIQPTMGRDRYGQSLSVALPISPVKKLDITNVTLRKYDRYIGNQETIAWEKHLLCEIGDEDLNFIKDFYLEEKSYKDEEFYFRYIDSIRNKYLTGAKEAYTLAKDICKQLVAEDLIKTQRLKKNRKQVTQRIRQTLGTFKQTKNEDILRWKTGLKKLFHEMRDAIQHILDAGGEKEFFRLEELIKQKQHITEEFLKGLPMRNVQEINKYIQSIRLYLSKKTDEFQQHKLEHGDDFHFDEKTIRELSRSSLEDTASCYSDRLTEIRAHSKREKQKEAEKKIEKFYDLNQLKNKWKTTNVDQLKGTIRRVLVKETLSEAEHIRARAFRLEQEKKGIQILKIEQPKKKHLQTAQQRIQERKEKQDKRSVAEQQRRHTLTREEMKTEQLKQEFFTKYNPKSSIGEQFCVAVGYNNLF</sequence>